<evidence type="ECO:0000313" key="1">
    <source>
        <dbReference type="EMBL" id="AHH01669.1"/>
    </source>
</evidence>
<dbReference type="InterPro" id="IPR011009">
    <property type="entry name" value="Kinase-like_dom_sf"/>
</dbReference>
<dbReference type="KEGG" id="vg:18266130"/>
<dbReference type="EMBL" id="KF740664">
    <property type="protein sequence ID" value="AHH01669.1"/>
    <property type="molecule type" value="Genomic_DNA"/>
</dbReference>
<keyword evidence="2" id="KW-1185">Reference proteome</keyword>
<proteinExistence type="predicted"/>
<dbReference type="SUPFAM" id="SSF56112">
    <property type="entry name" value="Protein kinase-like (PK-like)"/>
    <property type="match status" value="1"/>
</dbReference>
<organism evidence="1 2">
    <name type="scientific">Pithovirus sibericum</name>
    <dbReference type="NCBI Taxonomy" id="1450746"/>
    <lineage>
        <taxon>Viruses</taxon>
        <taxon>Pithoviruses</taxon>
        <taxon>Orthopithovirinae</taxon>
        <taxon>Alphapithovirus</taxon>
        <taxon>Alphapithovirus sibericum</taxon>
    </lineage>
</organism>
<dbReference type="RefSeq" id="YP_009001004.1">
    <property type="nucleotide sequence ID" value="NC_023423.1"/>
</dbReference>
<reference evidence="1 2" key="1">
    <citation type="journal article" date="2014" name="Proc. Natl. Acad. Sci. U.S.A.">
        <title>Thirty-thousand-year-old distant relative of giant icosahedral DNA viruses with a pandoravirus morphology.</title>
        <authorList>
            <person name="Legendre M."/>
            <person name="Bartoli J."/>
            <person name="Shmakova L."/>
            <person name="Jeudy S."/>
            <person name="Labadie K."/>
            <person name="Adrait A."/>
            <person name="Lescot M."/>
            <person name="Poirot O."/>
            <person name="Bertaux L."/>
            <person name="Bruley C."/>
            <person name="Coute Y."/>
            <person name="Rivkina E."/>
            <person name="Abergel C."/>
            <person name="Claverie J.M."/>
        </authorList>
    </citation>
    <scope>NUCLEOTIDE SEQUENCE [LARGE SCALE GENOMIC DNA]</scope>
    <source>
        <strain evidence="1">P1084-T</strain>
    </source>
</reference>
<dbReference type="Proteomes" id="UP000202176">
    <property type="component" value="Segment"/>
</dbReference>
<evidence type="ECO:0008006" key="3">
    <source>
        <dbReference type="Google" id="ProtNLM"/>
    </source>
</evidence>
<evidence type="ECO:0000313" key="2">
    <source>
        <dbReference type="Proteomes" id="UP000202176"/>
    </source>
</evidence>
<name>W5S4U4_9VIRU</name>
<protein>
    <recommendedName>
        <fullName evidence="3">Protein kinase domain-containing protein</fullName>
    </recommendedName>
</protein>
<dbReference type="OrthoDB" id="5282at10239"/>
<dbReference type="Gene3D" id="1.10.510.10">
    <property type="entry name" value="Transferase(Phosphotransferase) domain 1"/>
    <property type="match status" value="1"/>
</dbReference>
<dbReference type="GeneID" id="18266130"/>
<accession>W5S4U4</accession>
<sequence>MNKIGLTLEDFNEFFRKVDNYQTEDDFEKEVRDNIQIEKALLAMKEPICIARELSDLDFSSLAKCSTLAGFEICQNFSLLLQSLWKERKGLPGNFRVRKIFGKPYLINTTADSKIYITPLTGEGEEKGVVIMKVCTADNEEIAIHESFVSLMATNFLRKKIPNFVFTFGSFYCGGVSEETWCQGKISDISQNSEHLTRFESSYILQEAIFPSEELYRKLRTCSSDQFLNWFLQVLLSINYAHQEIDFTHYDLHVSNVLIRPLPPSTYKRILRFPFRGKEIYIPVEDIAVIIDFAYSHAKIDGKSFCSPMEIPSIATLGQNCSFPLSDAFNLLTCSLEIVDKTDEKFSLLTNLLSYFTDEDTQTVLKLVMSAEGFKLPFIPKTSGSLENFIDFIFTSQGLDFSSRPENCRILNPDNEVCPSLLDLFPMKVPRNDLSSQIDSYLCSGGESQLVISEDSVKEVERTFDELSSTVEQGLEGLSSIELSSVDLVQLEVYFSTLLDICERQLQLERIGRILFEIHSNDPHLSSEQKVSSTVLQLDRLRRIVDEIRLRMFESLKENELNERRDARLAYCKKYCLNALRTLPPINRF</sequence>
<gene>
    <name evidence="1" type="ORF">pv_102</name>
</gene>